<dbReference type="EMBL" id="CP022657">
    <property type="protein sequence ID" value="ASS75552.1"/>
    <property type="molecule type" value="Genomic_DNA"/>
</dbReference>
<dbReference type="OrthoDB" id="9803735at2"/>
<gene>
    <name evidence="6" type="ORF">CIG75_11515</name>
</gene>
<keyword evidence="2" id="KW-0805">Transcription regulation</keyword>
<dbReference type="SUPFAM" id="SSF46785">
    <property type="entry name" value="Winged helix' DNA-binding domain"/>
    <property type="match status" value="1"/>
</dbReference>
<dbReference type="AlphaFoldDB" id="A0A223D1T4"/>
<proteinExistence type="inferred from homology"/>
<dbReference type="InterPro" id="IPR036390">
    <property type="entry name" value="WH_DNA-bd_sf"/>
</dbReference>
<dbReference type="PANTHER" id="PTHR30126">
    <property type="entry name" value="HTH-TYPE TRANSCRIPTIONAL REGULATOR"/>
    <property type="match status" value="1"/>
</dbReference>
<dbReference type="Gene3D" id="1.10.10.10">
    <property type="entry name" value="Winged helix-like DNA-binding domain superfamily/Winged helix DNA-binding domain"/>
    <property type="match status" value="1"/>
</dbReference>
<dbReference type="GO" id="GO:0003700">
    <property type="term" value="F:DNA-binding transcription factor activity"/>
    <property type="evidence" value="ECO:0007669"/>
    <property type="project" value="InterPro"/>
</dbReference>
<evidence type="ECO:0000313" key="7">
    <source>
        <dbReference type="Proteomes" id="UP000214688"/>
    </source>
</evidence>
<dbReference type="PROSITE" id="PS50931">
    <property type="entry name" value="HTH_LYSR"/>
    <property type="match status" value="1"/>
</dbReference>
<feature type="domain" description="HTH lysR-type" evidence="5">
    <location>
        <begin position="1"/>
        <end position="58"/>
    </location>
</feature>
<dbReference type="Pfam" id="PF00126">
    <property type="entry name" value="HTH_1"/>
    <property type="match status" value="1"/>
</dbReference>
<name>A0A223D1T4_9BACL</name>
<comment type="similarity">
    <text evidence="1">Belongs to the LysR transcriptional regulatory family.</text>
</comment>
<dbReference type="SUPFAM" id="SSF53850">
    <property type="entry name" value="Periplasmic binding protein-like II"/>
    <property type="match status" value="1"/>
</dbReference>
<dbReference type="PANTHER" id="PTHR30126:SF100">
    <property type="entry name" value="LYSR-FAMILY TRANSCRIPTIONAL REGULATOR"/>
    <property type="match status" value="1"/>
</dbReference>
<dbReference type="Gene3D" id="3.40.190.290">
    <property type="match status" value="1"/>
</dbReference>
<keyword evidence="3" id="KW-0238">DNA-binding</keyword>
<dbReference type="RefSeq" id="WP_094236796.1">
    <property type="nucleotide sequence ID" value="NZ_CP022657.1"/>
</dbReference>
<accession>A0A223D1T4</accession>
<dbReference type="FunFam" id="1.10.10.10:FF:000001">
    <property type="entry name" value="LysR family transcriptional regulator"/>
    <property type="match status" value="1"/>
</dbReference>
<organism evidence="6 7">
    <name type="scientific">Tumebacillus algifaecis</name>
    <dbReference type="NCBI Taxonomy" id="1214604"/>
    <lineage>
        <taxon>Bacteria</taxon>
        <taxon>Bacillati</taxon>
        <taxon>Bacillota</taxon>
        <taxon>Bacilli</taxon>
        <taxon>Bacillales</taxon>
        <taxon>Alicyclobacillaceae</taxon>
        <taxon>Tumebacillus</taxon>
    </lineage>
</organism>
<dbReference type="PRINTS" id="PR00039">
    <property type="entry name" value="HTHLYSR"/>
</dbReference>
<dbReference type="InterPro" id="IPR000847">
    <property type="entry name" value="LysR_HTH_N"/>
</dbReference>
<sequence length="298" mass="33769">MEIRQLNTFKTVAEVRGFTKAAELLGYAQSSVTAQIQGLEEELGALLFDRLGKKIVLTDAGERLLPFALEMVRMHDEAIEAMQIDTQFAGTLTVGASESLAAYRLPEIIREYRRLFPQVKIVLRPGHCPEMRQQVRNGQIDFAFLLEPEGETSDLYRETLVVERMALVAPIDHPLAHKERVQPQDLAGESFLHTEPGCSYRGLFEQQLQTHGVEQSIALEFWNIEAIKSCVMAGLGISYLPRISVETELREGKLTALAWDDSASRVATRIIHHKNKWLSPLHSEFLRLVREYATNWRG</sequence>
<dbReference type="InterPro" id="IPR036388">
    <property type="entry name" value="WH-like_DNA-bd_sf"/>
</dbReference>
<evidence type="ECO:0000259" key="5">
    <source>
        <dbReference type="PROSITE" id="PS50931"/>
    </source>
</evidence>
<dbReference type="Proteomes" id="UP000214688">
    <property type="component" value="Chromosome"/>
</dbReference>
<dbReference type="CDD" id="cd05466">
    <property type="entry name" value="PBP2_LTTR_substrate"/>
    <property type="match status" value="1"/>
</dbReference>
<evidence type="ECO:0000256" key="1">
    <source>
        <dbReference type="ARBA" id="ARBA00009437"/>
    </source>
</evidence>
<dbReference type="KEGG" id="tab:CIG75_11515"/>
<dbReference type="Pfam" id="PF03466">
    <property type="entry name" value="LysR_substrate"/>
    <property type="match status" value="1"/>
</dbReference>
<reference evidence="6 7" key="1">
    <citation type="journal article" date="2015" name="Int. J. Syst. Evol. Microbiol.">
        <title>Tumebacillus algifaecis sp. nov., isolated from decomposing algal scum.</title>
        <authorList>
            <person name="Wu Y.F."/>
            <person name="Zhang B."/>
            <person name="Xing P."/>
            <person name="Wu Q.L."/>
            <person name="Liu S.J."/>
        </authorList>
    </citation>
    <scope>NUCLEOTIDE SEQUENCE [LARGE SCALE GENOMIC DNA]</scope>
    <source>
        <strain evidence="6 7">THMBR28</strain>
    </source>
</reference>
<evidence type="ECO:0000256" key="2">
    <source>
        <dbReference type="ARBA" id="ARBA00023015"/>
    </source>
</evidence>
<dbReference type="InterPro" id="IPR005119">
    <property type="entry name" value="LysR_subst-bd"/>
</dbReference>
<protein>
    <submittedName>
        <fullName evidence="6">LysR family transcriptional regulator</fullName>
    </submittedName>
</protein>
<keyword evidence="4" id="KW-0804">Transcription</keyword>
<evidence type="ECO:0000256" key="3">
    <source>
        <dbReference type="ARBA" id="ARBA00023125"/>
    </source>
</evidence>
<dbReference type="GO" id="GO:0000976">
    <property type="term" value="F:transcription cis-regulatory region binding"/>
    <property type="evidence" value="ECO:0007669"/>
    <property type="project" value="TreeGrafter"/>
</dbReference>
<evidence type="ECO:0000256" key="4">
    <source>
        <dbReference type="ARBA" id="ARBA00023163"/>
    </source>
</evidence>
<evidence type="ECO:0000313" key="6">
    <source>
        <dbReference type="EMBL" id="ASS75552.1"/>
    </source>
</evidence>
<keyword evidence="7" id="KW-1185">Reference proteome</keyword>